<dbReference type="PANTHER" id="PTHR34572:SF8">
    <property type="entry name" value="(RAPE) HYPOTHETICAL PROTEIN"/>
    <property type="match status" value="1"/>
</dbReference>
<keyword evidence="3" id="KW-1185">Reference proteome</keyword>
<reference evidence="2" key="2">
    <citation type="submission" date="2020-08" db="EMBL/GenBank/DDBJ databases">
        <title>Plant Genome Project.</title>
        <authorList>
            <person name="Zhang R.-G."/>
        </authorList>
    </citation>
    <scope>NUCLEOTIDE SEQUENCE</scope>
    <source>
        <strain evidence="2">Huo1</strain>
        <tissue evidence="2">Leaf</tissue>
    </source>
</reference>
<name>A0A8X8ZRG4_SALSN</name>
<evidence type="ECO:0000313" key="2">
    <source>
        <dbReference type="EMBL" id="KAG6415292.1"/>
    </source>
</evidence>
<evidence type="ECO:0000256" key="1">
    <source>
        <dbReference type="SAM" id="MobiDB-lite"/>
    </source>
</evidence>
<accession>A0A8X8ZRG4</accession>
<protein>
    <submittedName>
        <fullName evidence="2">Uncharacterized protein</fullName>
    </submittedName>
</protein>
<reference evidence="2" key="1">
    <citation type="submission" date="2018-01" db="EMBL/GenBank/DDBJ databases">
        <authorList>
            <person name="Mao J.F."/>
        </authorList>
    </citation>
    <scope>NUCLEOTIDE SEQUENCE</scope>
    <source>
        <strain evidence="2">Huo1</strain>
        <tissue evidence="2">Leaf</tissue>
    </source>
</reference>
<feature type="compositionally biased region" description="Low complexity" evidence="1">
    <location>
        <begin position="1"/>
        <end position="17"/>
    </location>
</feature>
<dbReference type="PANTHER" id="PTHR34572">
    <property type="entry name" value="GOLGIN FAMILY A PROTEIN"/>
    <property type="match status" value="1"/>
</dbReference>
<gene>
    <name evidence="2" type="ORF">SASPL_122698</name>
</gene>
<dbReference type="AlphaFoldDB" id="A0A8X8ZRG4"/>
<organism evidence="2">
    <name type="scientific">Salvia splendens</name>
    <name type="common">Scarlet sage</name>
    <dbReference type="NCBI Taxonomy" id="180675"/>
    <lineage>
        <taxon>Eukaryota</taxon>
        <taxon>Viridiplantae</taxon>
        <taxon>Streptophyta</taxon>
        <taxon>Embryophyta</taxon>
        <taxon>Tracheophyta</taxon>
        <taxon>Spermatophyta</taxon>
        <taxon>Magnoliopsida</taxon>
        <taxon>eudicotyledons</taxon>
        <taxon>Gunneridae</taxon>
        <taxon>Pentapetalae</taxon>
        <taxon>asterids</taxon>
        <taxon>lamiids</taxon>
        <taxon>Lamiales</taxon>
        <taxon>Lamiaceae</taxon>
        <taxon>Nepetoideae</taxon>
        <taxon>Mentheae</taxon>
        <taxon>Salviinae</taxon>
        <taxon>Salvia</taxon>
        <taxon>Salvia subgen. Calosphace</taxon>
        <taxon>core Calosphace</taxon>
    </lineage>
</organism>
<dbReference type="Proteomes" id="UP000298416">
    <property type="component" value="Unassembled WGS sequence"/>
</dbReference>
<evidence type="ECO:0000313" key="3">
    <source>
        <dbReference type="Proteomes" id="UP000298416"/>
    </source>
</evidence>
<proteinExistence type="predicted"/>
<feature type="region of interest" description="Disordered" evidence="1">
    <location>
        <begin position="1"/>
        <end position="23"/>
    </location>
</feature>
<comment type="caution">
    <text evidence="2">The sequence shown here is derived from an EMBL/GenBank/DDBJ whole genome shotgun (WGS) entry which is preliminary data.</text>
</comment>
<dbReference type="EMBL" id="PNBA02000008">
    <property type="protein sequence ID" value="KAG6415292.1"/>
    <property type="molecule type" value="Genomic_DNA"/>
</dbReference>
<sequence length="174" mass="18617">MEALGSRQSRASSRYASGPSPPVFAGRVRKWRKQWVTSPAATISKSGKCNDAPPLRLCHWTPSPPPPMTCPSAANSATLRLRTSCLLQTSASRPPPTTALSYSLSTRSCHDHARLAAPPLLPPCPVAPPPCLTVHSPALRRLLHAAGSTQQTQPAALVIHRWRLGAVADSNQKK</sequence>